<dbReference type="SUPFAM" id="SSF46689">
    <property type="entry name" value="Homeodomain-like"/>
    <property type="match status" value="1"/>
</dbReference>
<dbReference type="InterPro" id="IPR018062">
    <property type="entry name" value="HTH_AraC-typ_CS"/>
</dbReference>
<dbReference type="GO" id="GO:0003700">
    <property type="term" value="F:DNA-binding transcription factor activity"/>
    <property type="evidence" value="ECO:0007669"/>
    <property type="project" value="InterPro"/>
</dbReference>
<dbReference type="AlphaFoldDB" id="A0A193QGI4"/>
<evidence type="ECO:0000313" key="5">
    <source>
        <dbReference type="EMBL" id="CRL44282.1"/>
    </source>
</evidence>
<evidence type="ECO:0000256" key="1">
    <source>
        <dbReference type="ARBA" id="ARBA00023015"/>
    </source>
</evidence>
<dbReference type="Gene3D" id="1.10.10.60">
    <property type="entry name" value="Homeodomain-like"/>
    <property type="match status" value="1"/>
</dbReference>
<dbReference type="InterPro" id="IPR018060">
    <property type="entry name" value="HTH_AraC"/>
</dbReference>
<gene>
    <name evidence="5" type="primary">invF_1</name>
    <name evidence="5" type="ORF">SGGMMB4_01300</name>
</gene>
<name>A0A193QGI4_SODGM</name>
<keyword evidence="3" id="KW-0804">Transcription</keyword>
<dbReference type="EMBL" id="LN854557">
    <property type="protein sequence ID" value="CRL44282.1"/>
    <property type="molecule type" value="Genomic_DNA"/>
</dbReference>
<evidence type="ECO:0000313" key="6">
    <source>
        <dbReference type="Proteomes" id="UP000245838"/>
    </source>
</evidence>
<dbReference type="SMART" id="SM00342">
    <property type="entry name" value="HTH_ARAC"/>
    <property type="match status" value="1"/>
</dbReference>
<evidence type="ECO:0000256" key="3">
    <source>
        <dbReference type="ARBA" id="ARBA00023163"/>
    </source>
</evidence>
<dbReference type="RefSeq" id="WP_166506422.1">
    <property type="nucleotide sequence ID" value="NZ_LN854557.1"/>
</dbReference>
<keyword evidence="1" id="KW-0805">Transcription regulation</keyword>
<protein>
    <submittedName>
        <fullName evidence="5">Invasion protein InvF</fullName>
    </submittedName>
</protein>
<dbReference type="PROSITE" id="PS00041">
    <property type="entry name" value="HTH_ARAC_FAMILY_1"/>
    <property type="match status" value="1"/>
</dbReference>
<evidence type="ECO:0000259" key="4">
    <source>
        <dbReference type="PROSITE" id="PS01124"/>
    </source>
</evidence>
<dbReference type="InterPro" id="IPR020449">
    <property type="entry name" value="Tscrpt_reg_AraC-type_HTH"/>
</dbReference>
<dbReference type="PANTHER" id="PTHR43280:SF2">
    <property type="entry name" value="HTH-TYPE TRANSCRIPTIONAL REGULATOR EXSA"/>
    <property type="match status" value="1"/>
</dbReference>
<keyword evidence="2" id="KW-0238">DNA-binding</keyword>
<proteinExistence type="predicted"/>
<dbReference type="Proteomes" id="UP000245838">
    <property type="component" value="Chromosome sggmmb4_Chromosome"/>
</dbReference>
<dbReference type="Pfam" id="PF12833">
    <property type="entry name" value="HTH_18"/>
    <property type="match status" value="1"/>
</dbReference>
<dbReference type="PROSITE" id="PS01124">
    <property type="entry name" value="HTH_ARAC_FAMILY_2"/>
    <property type="match status" value="1"/>
</dbReference>
<dbReference type="InterPro" id="IPR009057">
    <property type="entry name" value="Homeodomain-like_sf"/>
</dbReference>
<dbReference type="PRINTS" id="PR00032">
    <property type="entry name" value="HTHARAC"/>
</dbReference>
<sequence length="273" mass="31337">MRGKIQQVMSDFRPSFSVNAEEISGERGVTTQLHDKVLYLVPISKNAYFSIHTNEGPGKWVKPFHAIIVGVQSLVTFCFYGEWRMIDISLNEAAALLAFTEYDIKYHDEIQSPIINVEENIFYSLLVKDQNVTLQDILLLSKNPAFQESYAGIYHFIRQRECYWIVNYLLSLIVNGNGDAVNNKIQEVSKRYGVSESYFRRLCHRYLKRGAKGQMRIWRAAYCALQLIEGNSSISVIAQDNGYSSSSHFSMEIKSFFGITPKSFRALEGFLYE</sequence>
<accession>A0A193QGI4</accession>
<dbReference type="GO" id="GO:0043565">
    <property type="term" value="F:sequence-specific DNA binding"/>
    <property type="evidence" value="ECO:0007669"/>
    <property type="project" value="InterPro"/>
</dbReference>
<evidence type="ECO:0000256" key="2">
    <source>
        <dbReference type="ARBA" id="ARBA00023125"/>
    </source>
</evidence>
<reference evidence="5 6" key="1">
    <citation type="submission" date="2015-05" db="EMBL/GenBank/DDBJ databases">
        <authorList>
            <person name="Goodhead I."/>
        </authorList>
    </citation>
    <scope>NUCLEOTIDE SEQUENCE [LARGE SCALE GENOMIC DNA]</scope>
    <source>
        <strain evidence="6">morsitans</strain>
    </source>
</reference>
<organism evidence="5 6">
    <name type="scientific">Sodalis glossinidius (strain morsitans)</name>
    <dbReference type="NCBI Taxonomy" id="343509"/>
    <lineage>
        <taxon>Bacteria</taxon>
        <taxon>Pseudomonadati</taxon>
        <taxon>Pseudomonadota</taxon>
        <taxon>Gammaproteobacteria</taxon>
        <taxon>Enterobacterales</taxon>
        <taxon>Bruguierivoracaceae</taxon>
        <taxon>Sodalis</taxon>
    </lineage>
</organism>
<feature type="domain" description="HTH araC/xylS-type" evidence="4">
    <location>
        <begin position="167"/>
        <end position="267"/>
    </location>
</feature>
<dbReference type="PANTHER" id="PTHR43280">
    <property type="entry name" value="ARAC-FAMILY TRANSCRIPTIONAL REGULATOR"/>
    <property type="match status" value="1"/>
</dbReference>